<proteinExistence type="predicted"/>
<evidence type="ECO:0000313" key="8">
    <source>
        <dbReference type="EMBL" id="KAK9420443.1"/>
    </source>
</evidence>
<evidence type="ECO:0000256" key="4">
    <source>
        <dbReference type="ARBA" id="ARBA00023136"/>
    </source>
</evidence>
<protein>
    <submittedName>
        <fullName evidence="8">MFS general substrate transporter</fullName>
    </submittedName>
</protein>
<dbReference type="Pfam" id="PF07690">
    <property type="entry name" value="MFS_1"/>
    <property type="match status" value="1"/>
</dbReference>
<dbReference type="Gene3D" id="1.20.1720.10">
    <property type="entry name" value="Multidrug resistance protein D"/>
    <property type="match status" value="1"/>
</dbReference>
<feature type="transmembrane region" description="Helical" evidence="6">
    <location>
        <begin position="356"/>
        <end position="381"/>
    </location>
</feature>
<gene>
    <name evidence="8" type="ORF">SUNI508_06439</name>
</gene>
<dbReference type="EMBL" id="JARVKF010000235">
    <property type="protein sequence ID" value="KAK9420443.1"/>
    <property type="molecule type" value="Genomic_DNA"/>
</dbReference>
<evidence type="ECO:0000256" key="3">
    <source>
        <dbReference type="ARBA" id="ARBA00022989"/>
    </source>
</evidence>
<organism evidence="8 9">
    <name type="scientific">Seiridium unicorne</name>
    <dbReference type="NCBI Taxonomy" id="138068"/>
    <lineage>
        <taxon>Eukaryota</taxon>
        <taxon>Fungi</taxon>
        <taxon>Dikarya</taxon>
        <taxon>Ascomycota</taxon>
        <taxon>Pezizomycotina</taxon>
        <taxon>Sordariomycetes</taxon>
        <taxon>Xylariomycetidae</taxon>
        <taxon>Amphisphaeriales</taxon>
        <taxon>Sporocadaceae</taxon>
        <taxon>Seiridium</taxon>
    </lineage>
</organism>
<feature type="domain" description="Major facilitator superfamily (MFS) profile" evidence="7">
    <location>
        <begin position="42"/>
        <end position="530"/>
    </location>
</feature>
<feature type="region of interest" description="Disordered" evidence="5">
    <location>
        <begin position="482"/>
        <end position="506"/>
    </location>
</feature>
<feature type="transmembrane region" description="Helical" evidence="6">
    <location>
        <begin position="324"/>
        <end position="344"/>
    </location>
</feature>
<comment type="subcellular location">
    <subcellularLocation>
        <location evidence="1">Membrane</location>
        <topology evidence="1">Multi-pass membrane protein</topology>
    </subcellularLocation>
</comment>
<evidence type="ECO:0000313" key="9">
    <source>
        <dbReference type="Proteomes" id="UP001408356"/>
    </source>
</evidence>
<dbReference type="InterPro" id="IPR036259">
    <property type="entry name" value="MFS_trans_sf"/>
</dbReference>
<evidence type="ECO:0000256" key="1">
    <source>
        <dbReference type="ARBA" id="ARBA00004141"/>
    </source>
</evidence>
<evidence type="ECO:0000256" key="5">
    <source>
        <dbReference type="SAM" id="MobiDB-lite"/>
    </source>
</evidence>
<feature type="transmembrane region" description="Helical" evidence="6">
    <location>
        <begin position="108"/>
        <end position="134"/>
    </location>
</feature>
<dbReference type="PANTHER" id="PTHR23501">
    <property type="entry name" value="MAJOR FACILITATOR SUPERFAMILY"/>
    <property type="match status" value="1"/>
</dbReference>
<feature type="transmembrane region" description="Helical" evidence="6">
    <location>
        <begin position="140"/>
        <end position="160"/>
    </location>
</feature>
<comment type="caution">
    <text evidence="8">The sequence shown here is derived from an EMBL/GenBank/DDBJ whole genome shotgun (WGS) entry which is preliminary data.</text>
</comment>
<evidence type="ECO:0000256" key="2">
    <source>
        <dbReference type="ARBA" id="ARBA00022692"/>
    </source>
</evidence>
<reference evidence="8 9" key="1">
    <citation type="journal article" date="2024" name="J. Plant Pathol.">
        <title>Sequence and assembly of the genome of Seiridium unicorne, isolate CBS 538.82, causal agent of cypress canker disease.</title>
        <authorList>
            <person name="Scali E."/>
            <person name="Rocca G.D."/>
            <person name="Danti R."/>
            <person name="Garbelotto M."/>
            <person name="Barberini S."/>
            <person name="Baroncelli R."/>
            <person name="Emiliani G."/>
        </authorList>
    </citation>
    <scope>NUCLEOTIDE SEQUENCE [LARGE SCALE GENOMIC DNA]</scope>
    <source>
        <strain evidence="8 9">BM-138-508</strain>
    </source>
</reference>
<dbReference type="Proteomes" id="UP001408356">
    <property type="component" value="Unassembled WGS sequence"/>
</dbReference>
<dbReference type="InterPro" id="IPR020846">
    <property type="entry name" value="MFS_dom"/>
</dbReference>
<keyword evidence="3 6" id="KW-1133">Transmembrane helix</keyword>
<keyword evidence="9" id="KW-1185">Reference proteome</keyword>
<dbReference type="PANTHER" id="PTHR23501:SF59">
    <property type="entry name" value="MAJOR FACILITATOR SUPERFAMILY (MFS) PROFILE DOMAIN-CONTAINING PROTEIN-RELATED"/>
    <property type="match status" value="1"/>
</dbReference>
<accession>A0ABR2V0I2</accession>
<name>A0ABR2V0I2_9PEZI</name>
<dbReference type="PROSITE" id="PS50850">
    <property type="entry name" value="MFS"/>
    <property type="match status" value="1"/>
</dbReference>
<feature type="transmembrane region" description="Helical" evidence="6">
    <location>
        <begin position="172"/>
        <end position="196"/>
    </location>
</feature>
<feature type="transmembrane region" description="Helical" evidence="6">
    <location>
        <begin position="388"/>
        <end position="407"/>
    </location>
</feature>
<feature type="transmembrane region" description="Helical" evidence="6">
    <location>
        <begin position="39"/>
        <end position="67"/>
    </location>
</feature>
<feature type="transmembrane region" description="Helical" evidence="6">
    <location>
        <begin position="237"/>
        <end position="259"/>
    </location>
</feature>
<dbReference type="InterPro" id="IPR001958">
    <property type="entry name" value="Tet-R_TetA/multi-R_MdtG-like"/>
</dbReference>
<dbReference type="PRINTS" id="PR01035">
    <property type="entry name" value="TCRTETA"/>
</dbReference>
<evidence type="ECO:0000259" key="7">
    <source>
        <dbReference type="PROSITE" id="PS50850"/>
    </source>
</evidence>
<feature type="transmembrane region" description="Helical" evidence="6">
    <location>
        <begin position="79"/>
        <end position="96"/>
    </location>
</feature>
<feature type="transmembrane region" description="Helical" evidence="6">
    <location>
        <begin position="202"/>
        <end position="225"/>
    </location>
</feature>
<keyword evidence="2 6" id="KW-0812">Transmembrane</keyword>
<sequence>MPLKEEQVANTTLEADALNQPEGSLSVPAQVAFKPSRNFLLAFISICIITLAAALDATSLSIALPLLTDQLHGTAIESFWSGTSFLLTSAVFQPVISGLSHVFGRKSLIMVSSLFFAVGSLIAALAVTFTMILVGRSIQGIGGGGILALGEIIVTDLVPLASRGTVRRYPAWFGYLGSMWALGSVAGPLIGGAFAQYVSWQWIFWINLPILGLGSVAIAFFLKLNRLPDKLLTKVGLFDWIGSAIFVASTVSFLLPITWGGVMFPWDSWRTLFPLLLGVTGIVSFVLFEWRITRRVFHPVSQTGAGTVEPIIRFSIFSNMTLNIMYFETVLHGIVLWSLLYFLPLYYEAIKGYSPMIAGVALLPETGLVAPVSVLAAFICTATGQYRWTLWVGWFMTTFGAGLLFLLGPNTSVASWIFLNVVVSAVARYCELDHPGTMSSNASPNVRVVADNEASHAEMPETHKVSRNDRLWRHNILGKSRGKSDKNYTQLDSDADGAFSKDPKGKKEHWLGKYFEVDPDGSKINGKTIR</sequence>
<keyword evidence="4 6" id="KW-0472">Membrane</keyword>
<dbReference type="Gene3D" id="1.20.1250.20">
    <property type="entry name" value="MFS general substrate transporter like domains"/>
    <property type="match status" value="1"/>
</dbReference>
<dbReference type="SUPFAM" id="SSF103473">
    <property type="entry name" value="MFS general substrate transporter"/>
    <property type="match status" value="2"/>
</dbReference>
<dbReference type="InterPro" id="IPR011701">
    <property type="entry name" value="MFS"/>
</dbReference>
<evidence type="ECO:0000256" key="6">
    <source>
        <dbReference type="SAM" id="Phobius"/>
    </source>
</evidence>
<feature type="transmembrane region" description="Helical" evidence="6">
    <location>
        <begin position="271"/>
        <end position="288"/>
    </location>
</feature>